<dbReference type="EMBL" id="SJJY01000004">
    <property type="protein sequence ID" value="TCC23099.1"/>
    <property type="molecule type" value="Genomic_DNA"/>
</dbReference>
<evidence type="ECO:0000313" key="7">
    <source>
        <dbReference type="Proteomes" id="UP000292385"/>
    </source>
</evidence>
<feature type="domain" description="HTH marR-type" evidence="4">
    <location>
        <begin position="23"/>
        <end position="165"/>
    </location>
</feature>
<reference evidence="7 8" key="1">
    <citation type="submission" date="2019-02" db="EMBL/GenBank/DDBJ databases">
        <title>Kribbella capetownensis sp. nov. and Kribbella speibonae sp. nov., isolated from soil.</title>
        <authorList>
            <person name="Curtis S.M."/>
            <person name="Norton I."/>
            <person name="Everest G.J."/>
            <person name="Meyers P.R."/>
        </authorList>
    </citation>
    <scope>NUCLEOTIDE SEQUENCE [LARGE SCALE GENOMIC DNA]</scope>
    <source>
        <strain evidence="5 7">SK5</strain>
        <strain evidence="6 8">YM55</strain>
    </source>
</reference>
<dbReference type="AlphaFoldDB" id="A0A4V2M2Y7"/>
<dbReference type="GO" id="GO:0006950">
    <property type="term" value="P:response to stress"/>
    <property type="evidence" value="ECO:0007669"/>
    <property type="project" value="TreeGrafter"/>
</dbReference>
<dbReference type="Pfam" id="PF12802">
    <property type="entry name" value="MarR_2"/>
    <property type="match status" value="1"/>
</dbReference>
<dbReference type="Proteomes" id="UP000294225">
    <property type="component" value="Unassembled WGS sequence"/>
</dbReference>
<evidence type="ECO:0000313" key="5">
    <source>
        <dbReference type="EMBL" id="TCC23099.1"/>
    </source>
</evidence>
<keyword evidence="3" id="KW-0804">Transcription</keyword>
<dbReference type="PRINTS" id="PR00033">
    <property type="entry name" value="HTHASNC"/>
</dbReference>
<comment type="caution">
    <text evidence="6">The sequence shown here is derived from an EMBL/GenBank/DDBJ whole genome shotgun (WGS) entry which is preliminary data.</text>
</comment>
<dbReference type="GO" id="GO:0003700">
    <property type="term" value="F:DNA-binding transcription factor activity"/>
    <property type="evidence" value="ECO:0007669"/>
    <property type="project" value="InterPro"/>
</dbReference>
<dbReference type="PROSITE" id="PS00519">
    <property type="entry name" value="HTH_ASNC_1"/>
    <property type="match status" value="1"/>
</dbReference>
<evidence type="ECO:0000313" key="8">
    <source>
        <dbReference type="Proteomes" id="UP000294225"/>
    </source>
</evidence>
<dbReference type="EMBL" id="SJKC01000008">
    <property type="protein sequence ID" value="TCC30032.1"/>
    <property type="molecule type" value="Genomic_DNA"/>
</dbReference>
<dbReference type="InterPro" id="IPR019885">
    <property type="entry name" value="Tscrpt_reg_HTH_AsnC-type_CS"/>
</dbReference>
<evidence type="ECO:0000256" key="3">
    <source>
        <dbReference type="ARBA" id="ARBA00023163"/>
    </source>
</evidence>
<accession>A0A4V2M2Y7</accession>
<dbReference type="InterPro" id="IPR036388">
    <property type="entry name" value="WH-like_DNA-bd_sf"/>
</dbReference>
<dbReference type="PRINTS" id="PR00598">
    <property type="entry name" value="HTHMARR"/>
</dbReference>
<evidence type="ECO:0000256" key="1">
    <source>
        <dbReference type="ARBA" id="ARBA00023015"/>
    </source>
</evidence>
<dbReference type="PROSITE" id="PS01117">
    <property type="entry name" value="HTH_MARR_1"/>
    <property type="match status" value="1"/>
</dbReference>
<keyword evidence="2" id="KW-0238">DNA-binding</keyword>
<evidence type="ECO:0000259" key="4">
    <source>
        <dbReference type="PROSITE" id="PS50995"/>
    </source>
</evidence>
<protein>
    <submittedName>
        <fullName evidence="6">MarR family transcriptional regulator</fullName>
    </submittedName>
</protein>
<dbReference type="SUPFAM" id="SSF46785">
    <property type="entry name" value="Winged helix' DNA-binding domain"/>
    <property type="match status" value="1"/>
</dbReference>
<keyword evidence="1" id="KW-0805">Transcription regulation</keyword>
<sequence>MTTKLHRVKDFVDAHVDLWAGQLDDLDRDVEGITVRLQVLTRYLERRREAVLAAYGLQLWEFKTLHMLRRGGTPYRATPGELARQLGMSPAALTNRLDALESRGYVERTHDRDDRRKVVATLTRSGNALWERGIGDILRVEEELIHHLPTADRTRLDNLLRRLVLVTEKDS</sequence>
<dbReference type="Proteomes" id="UP000292385">
    <property type="component" value="Unassembled WGS sequence"/>
</dbReference>
<dbReference type="SMART" id="SM00347">
    <property type="entry name" value="HTH_MARR"/>
    <property type="match status" value="1"/>
</dbReference>
<dbReference type="PANTHER" id="PTHR33164:SF104">
    <property type="entry name" value="TRANSCRIPTIONAL REGULATORY PROTEIN"/>
    <property type="match status" value="1"/>
</dbReference>
<proteinExistence type="predicted"/>
<dbReference type="InterPro" id="IPR000835">
    <property type="entry name" value="HTH_MarR-typ"/>
</dbReference>
<gene>
    <name evidence="5" type="ORF">E0H58_22370</name>
    <name evidence="6" type="ORF">E0H92_39285</name>
</gene>
<dbReference type="InterPro" id="IPR000485">
    <property type="entry name" value="AsnC-type_HTH_dom"/>
</dbReference>
<dbReference type="PANTHER" id="PTHR33164">
    <property type="entry name" value="TRANSCRIPTIONAL REGULATOR, MARR FAMILY"/>
    <property type="match status" value="1"/>
</dbReference>
<name>A0A4V2M2Y7_9ACTN</name>
<dbReference type="GO" id="GO:0043565">
    <property type="term" value="F:sequence-specific DNA binding"/>
    <property type="evidence" value="ECO:0007669"/>
    <property type="project" value="InterPro"/>
</dbReference>
<evidence type="ECO:0000256" key="2">
    <source>
        <dbReference type="ARBA" id="ARBA00023125"/>
    </source>
</evidence>
<dbReference type="InterPro" id="IPR039422">
    <property type="entry name" value="MarR/SlyA-like"/>
</dbReference>
<organism evidence="6 8">
    <name type="scientific">Kribbella speibonae</name>
    <dbReference type="NCBI Taxonomy" id="1572660"/>
    <lineage>
        <taxon>Bacteria</taxon>
        <taxon>Bacillati</taxon>
        <taxon>Actinomycetota</taxon>
        <taxon>Actinomycetes</taxon>
        <taxon>Propionibacteriales</taxon>
        <taxon>Kribbellaceae</taxon>
        <taxon>Kribbella</taxon>
    </lineage>
</organism>
<dbReference type="InterPro" id="IPR023187">
    <property type="entry name" value="Tscrpt_reg_MarR-type_CS"/>
</dbReference>
<keyword evidence="7" id="KW-1185">Reference proteome</keyword>
<dbReference type="Gene3D" id="1.10.10.10">
    <property type="entry name" value="Winged helix-like DNA-binding domain superfamily/Winged helix DNA-binding domain"/>
    <property type="match status" value="1"/>
</dbReference>
<dbReference type="PROSITE" id="PS50995">
    <property type="entry name" value="HTH_MARR_2"/>
    <property type="match status" value="1"/>
</dbReference>
<evidence type="ECO:0000313" key="6">
    <source>
        <dbReference type="EMBL" id="TCC30032.1"/>
    </source>
</evidence>
<dbReference type="InterPro" id="IPR036390">
    <property type="entry name" value="WH_DNA-bd_sf"/>
</dbReference>